<evidence type="ECO:0000256" key="3">
    <source>
        <dbReference type="ARBA" id="ARBA00022475"/>
    </source>
</evidence>
<keyword evidence="3" id="KW-1003">Cell membrane</keyword>
<evidence type="ECO:0000259" key="8">
    <source>
        <dbReference type="Pfam" id="PF04239"/>
    </source>
</evidence>
<feature type="transmembrane region" description="Helical" evidence="7">
    <location>
        <begin position="61"/>
        <end position="82"/>
    </location>
</feature>
<dbReference type="RefSeq" id="WP_144114995.1">
    <property type="nucleotide sequence ID" value="NZ_JACHGE010000001.1"/>
</dbReference>
<reference evidence="9" key="3">
    <citation type="submission" date="2019-09" db="EMBL/GenBank/DDBJ databases">
        <authorList>
            <person name="Zhang D.-C."/>
        </authorList>
    </citation>
    <scope>NUCLEOTIDE SEQUENCE</scope>
    <source>
        <strain evidence="9">RU-4-M-4</strain>
    </source>
</reference>
<evidence type="ECO:0000256" key="1">
    <source>
        <dbReference type="ARBA" id="ARBA00004651"/>
    </source>
</evidence>
<organism evidence="9 12">
    <name type="scientific">Algibacter amylolyticus</name>
    <dbReference type="NCBI Taxonomy" id="1608400"/>
    <lineage>
        <taxon>Bacteria</taxon>
        <taxon>Pseudomonadati</taxon>
        <taxon>Bacteroidota</taxon>
        <taxon>Flavobacteriia</taxon>
        <taxon>Flavobacteriales</taxon>
        <taxon>Flavobacteriaceae</taxon>
        <taxon>Algibacter</taxon>
    </lineage>
</organism>
<keyword evidence="4 7" id="KW-0812">Transmembrane</keyword>
<reference evidence="9 12" key="1">
    <citation type="journal article" date="2015" name="Int. J. Syst. Evol. Microbiol.">
        <title>Algibacter amylolyticus sp. nov., isolated from intertidal sediment.</title>
        <authorList>
            <person name="Zhang D.C."/>
            <person name="Wu J."/>
            <person name="Neuner K."/>
            <person name="Yao J."/>
            <person name="Margesin R."/>
        </authorList>
    </citation>
    <scope>NUCLEOTIDE SEQUENCE [LARGE SCALE GENOMIC DNA]</scope>
    <source>
        <strain evidence="9 12">RU-4-M-4</strain>
    </source>
</reference>
<evidence type="ECO:0000256" key="2">
    <source>
        <dbReference type="ARBA" id="ARBA00006448"/>
    </source>
</evidence>
<dbReference type="EMBL" id="VMBF01000001">
    <property type="protein sequence ID" value="TSJ81894.1"/>
    <property type="molecule type" value="Genomic_DNA"/>
</dbReference>
<dbReference type="Pfam" id="PF04239">
    <property type="entry name" value="DUF421"/>
    <property type="match status" value="1"/>
</dbReference>
<dbReference type="GO" id="GO:0005886">
    <property type="term" value="C:plasma membrane"/>
    <property type="evidence" value="ECO:0007669"/>
    <property type="project" value="UniProtKB-SubCell"/>
</dbReference>
<dbReference type="PANTHER" id="PTHR34582:SF6">
    <property type="entry name" value="UPF0702 TRANSMEMBRANE PROTEIN YCAP"/>
    <property type="match status" value="1"/>
</dbReference>
<comment type="caution">
    <text evidence="9">The sequence shown here is derived from an EMBL/GenBank/DDBJ whole genome shotgun (WGS) entry which is preliminary data.</text>
</comment>
<comment type="subcellular location">
    <subcellularLocation>
        <location evidence="1">Cell membrane</location>
        <topology evidence="1">Multi-pass membrane protein</topology>
    </subcellularLocation>
</comment>
<keyword evidence="6 7" id="KW-0472">Membrane</keyword>
<dbReference type="OrthoDB" id="9793799at2"/>
<dbReference type="InterPro" id="IPR023090">
    <property type="entry name" value="UPF0702_alpha/beta_dom_sf"/>
</dbReference>
<name>A0A5M7BE23_9FLAO</name>
<accession>A0A5M7BE23</accession>
<evidence type="ECO:0000256" key="4">
    <source>
        <dbReference type="ARBA" id="ARBA00022692"/>
    </source>
</evidence>
<proteinExistence type="inferred from homology"/>
<evidence type="ECO:0000313" key="9">
    <source>
        <dbReference type="EMBL" id="KAA5827649.1"/>
    </source>
</evidence>
<feature type="transmembrane region" description="Helical" evidence="7">
    <location>
        <begin position="6"/>
        <end position="26"/>
    </location>
</feature>
<evidence type="ECO:0000256" key="7">
    <source>
        <dbReference type="SAM" id="Phobius"/>
    </source>
</evidence>
<feature type="transmembrane region" description="Helical" evidence="7">
    <location>
        <begin position="38"/>
        <end position="55"/>
    </location>
</feature>
<reference evidence="10 11" key="2">
    <citation type="submission" date="2019-07" db="EMBL/GenBank/DDBJ databases">
        <title>Algibacter marinivivus sp. nov., isolated from the surface of a marine red alga.</title>
        <authorList>
            <person name="Zhong X."/>
            <person name="Xu W."/>
            <person name="Zhang Y."/>
            <person name="Zhang Q."/>
            <person name="Du Z."/>
        </authorList>
    </citation>
    <scope>NUCLEOTIDE SEQUENCE [LARGE SCALE GENOMIC DNA]</scope>
    <source>
        <strain evidence="10 11">RU-4-M-4</strain>
    </source>
</reference>
<dbReference type="EMBL" id="VWRS01000001">
    <property type="protein sequence ID" value="KAA5827649.1"/>
    <property type="molecule type" value="Genomic_DNA"/>
</dbReference>
<evidence type="ECO:0000313" key="12">
    <source>
        <dbReference type="Proteomes" id="UP000322315"/>
    </source>
</evidence>
<evidence type="ECO:0000313" key="11">
    <source>
        <dbReference type="Proteomes" id="UP000315145"/>
    </source>
</evidence>
<comment type="similarity">
    <text evidence="2">Belongs to the UPF0702 family.</text>
</comment>
<keyword evidence="11" id="KW-1185">Reference proteome</keyword>
<sequence>MQLDTALLVIISVFTIFSITIVITRIFGLRTFAKMSSFDFASTIAVGSILASIIINKDQSILKGALALVCIIGFQTLFAFLVRKIDLFKNLFTNKPQMLMKDGEIYYENLKNCNVDISDLMAKLREANVHQLSEVQAVIFESTGDISVLHSSNGTNIDPIILSDVAQK</sequence>
<gene>
    <name evidence="9" type="ORF">F2B50_02070</name>
    <name evidence="10" type="ORF">FPF71_02070</name>
</gene>
<evidence type="ECO:0000313" key="10">
    <source>
        <dbReference type="EMBL" id="TSJ81894.1"/>
    </source>
</evidence>
<dbReference type="AlphaFoldDB" id="A0A5M7BE23"/>
<evidence type="ECO:0000256" key="6">
    <source>
        <dbReference type="ARBA" id="ARBA00023136"/>
    </source>
</evidence>
<protein>
    <submittedName>
        <fullName evidence="9">DUF421 domain-containing protein</fullName>
    </submittedName>
</protein>
<keyword evidence="5 7" id="KW-1133">Transmembrane helix</keyword>
<feature type="domain" description="YetF C-terminal" evidence="8">
    <location>
        <begin position="84"/>
        <end position="161"/>
    </location>
</feature>
<dbReference type="PANTHER" id="PTHR34582">
    <property type="entry name" value="UPF0702 TRANSMEMBRANE PROTEIN YCAP"/>
    <property type="match status" value="1"/>
</dbReference>
<dbReference type="Gene3D" id="3.30.240.20">
    <property type="entry name" value="bsu07140 like domains"/>
    <property type="match status" value="1"/>
</dbReference>
<dbReference type="InterPro" id="IPR007353">
    <property type="entry name" value="DUF421"/>
</dbReference>
<evidence type="ECO:0000256" key="5">
    <source>
        <dbReference type="ARBA" id="ARBA00022989"/>
    </source>
</evidence>
<dbReference type="Proteomes" id="UP000322315">
    <property type="component" value="Unassembled WGS sequence"/>
</dbReference>
<dbReference type="Proteomes" id="UP000315145">
    <property type="component" value="Unassembled WGS sequence"/>
</dbReference>